<keyword evidence="5 7" id="KW-1133">Transmembrane helix</keyword>
<gene>
    <name evidence="8" type="ORF">DSTB1V02_LOCUS11935</name>
</gene>
<evidence type="ECO:0000256" key="6">
    <source>
        <dbReference type="ARBA" id="ARBA00023136"/>
    </source>
</evidence>
<evidence type="ECO:0000256" key="4">
    <source>
        <dbReference type="ARBA" id="ARBA00022692"/>
    </source>
</evidence>
<feature type="transmembrane region" description="Helical" evidence="7">
    <location>
        <begin position="101"/>
        <end position="120"/>
    </location>
</feature>
<name>A0A7R9ADH5_9CRUS</name>
<keyword evidence="9" id="KW-1185">Reference proteome</keyword>
<dbReference type="PANTHER" id="PTHR10332:SF10">
    <property type="entry name" value="EQUILIBRATIVE NUCLEOSIDE TRANSPORTER 4"/>
    <property type="match status" value="1"/>
</dbReference>
<evidence type="ECO:0000256" key="1">
    <source>
        <dbReference type="ARBA" id="ARBA00004141"/>
    </source>
</evidence>
<dbReference type="OrthoDB" id="10014563at2759"/>
<evidence type="ECO:0000256" key="3">
    <source>
        <dbReference type="ARBA" id="ARBA00022448"/>
    </source>
</evidence>
<reference evidence="8" key="1">
    <citation type="submission" date="2020-11" db="EMBL/GenBank/DDBJ databases">
        <authorList>
            <person name="Tran Van P."/>
        </authorList>
    </citation>
    <scope>NUCLEOTIDE SEQUENCE</scope>
</reference>
<feature type="transmembrane region" description="Helical" evidence="7">
    <location>
        <begin position="456"/>
        <end position="478"/>
    </location>
</feature>
<keyword evidence="4 7" id="KW-0812">Transmembrane</keyword>
<dbReference type="GO" id="GO:0005886">
    <property type="term" value="C:plasma membrane"/>
    <property type="evidence" value="ECO:0007669"/>
    <property type="project" value="TreeGrafter"/>
</dbReference>
<comment type="similarity">
    <text evidence="2">Belongs to the SLC29A/ENT transporter (TC 2.A.57) family.</text>
</comment>
<dbReference type="EMBL" id="LR903695">
    <property type="protein sequence ID" value="CAD7252176.1"/>
    <property type="molecule type" value="Genomic_DNA"/>
</dbReference>
<dbReference type="InterPro" id="IPR002259">
    <property type="entry name" value="Eqnu_transpt"/>
</dbReference>
<dbReference type="EMBL" id="CAJPEV010004178">
    <property type="protein sequence ID" value="CAG0901320.1"/>
    <property type="molecule type" value="Genomic_DNA"/>
</dbReference>
<proteinExistence type="inferred from homology"/>
<accession>A0A7R9ADH5</accession>
<dbReference type="AlphaFoldDB" id="A0A7R9ADH5"/>
<dbReference type="GO" id="GO:0005337">
    <property type="term" value="F:nucleoside transmembrane transporter activity"/>
    <property type="evidence" value="ECO:0007669"/>
    <property type="project" value="InterPro"/>
</dbReference>
<dbReference type="PIRSF" id="PIRSF016379">
    <property type="entry name" value="ENT"/>
    <property type="match status" value="1"/>
</dbReference>
<feature type="transmembrane region" description="Helical" evidence="7">
    <location>
        <begin position="359"/>
        <end position="380"/>
    </location>
</feature>
<evidence type="ECO:0000313" key="8">
    <source>
        <dbReference type="EMBL" id="CAD7252176.1"/>
    </source>
</evidence>
<dbReference type="GO" id="GO:0008504">
    <property type="term" value="F:monoamine transmembrane transporter activity"/>
    <property type="evidence" value="ECO:0007669"/>
    <property type="project" value="TreeGrafter"/>
</dbReference>
<feature type="transmembrane region" description="Helical" evidence="7">
    <location>
        <begin position="423"/>
        <end position="444"/>
    </location>
</feature>
<evidence type="ECO:0008006" key="10">
    <source>
        <dbReference type="Google" id="ProtNLM"/>
    </source>
</evidence>
<evidence type="ECO:0000313" key="9">
    <source>
        <dbReference type="Proteomes" id="UP000677054"/>
    </source>
</evidence>
<dbReference type="Proteomes" id="UP000677054">
    <property type="component" value="Unassembled WGS sequence"/>
</dbReference>
<feature type="transmembrane region" description="Helical" evidence="7">
    <location>
        <begin position="132"/>
        <end position="153"/>
    </location>
</feature>
<protein>
    <recommendedName>
        <fullName evidence="10">Equilibrative nucleoside transporter 4</fullName>
    </recommendedName>
</protein>
<evidence type="ECO:0000256" key="7">
    <source>
        <dbReference type="SAM" id="Phobius"/>
    </source>
</evidence>
<dbReference type="PANTHER" id="PTHR10332">
    <property type="entry name" value="EQUILIBRATIVE NUCLEOSIDE TRANSPORTER"/>
    <property type="match status" value="1"/>
</dbReference>
<sequence>MDETLSLGYVPLGRRRKKEERSGESPQDKCHGVYFALLLAGAGFLLPYNSFIIAADYYLERFHRTTIVFDMSFLYIMVAFGAVLLNNLLVEALHVHTRISFGYALSFLTLMFVAVFEVCLEAFDTSTAYRLNLLAVAVVAVGCTVQQSSFYGYTSMLPPRYTQAVMTGESAAGLMVSTNRIVTKLLLDDSKANTAIFFFISILIVFLCFVLFQLVQRTEFVRFHVQQCRENAKKDVVLSYDNPNALQPETSEEVGLVDILHAAGSKQHYGLWNEESPVEAPDSAFHSVENIHASNAPDLYVTNPVYEATYEEGESGPRKEGICHFDPTPVIQQPSSRITRIWLRIKRGVESRLQISRRVWSYMISLSMAYFVTLSLFPGIESEILSCSLKSWMPVLLMAAFNLTDFLGKVLAGIPYPWRARQLMLASVCRIVFIPLMLMCASPRASPLIPGTGPPILFSLALGLTNGVFGSLPMILAASKVPDDLKELAGVSPSLHHTWAA</sequence>
<keyword evidence="6 7" id="KW-0472">Membrane</keyword>
<evidence type="ECO:0000256" key="2">
    <source>
        <dbReference type="ARBA" id="ARBA00007965"/>
    </source>
</evidence>
<evidence type="ECO:0000256" key="5">
    <source>
        <dbReference type="ARBA" id="ARBA00022989"/>
    </source>
</evidence>
<dbReference type="Pfam" id="PF01733">
    <property type="entry name" value="Nucleoside_tran"/>
    <property type="match status" value="2"/>
</dbReference>
<feature type="transmembrane region" description="Helical" evidence="7">
    <location>
        <begin position="392"/>
        <end position="411"/>
    </location>
</feature>
<feature type="transmembrane region" description="Helical" evidence="7">
    <location>
        <begin position="33"/>
        <end position="55"/>
    </location>
</feature>
<feature type="transmembrane region" description="Helical" evidence="7">
    <location>
        <begin position="67"/>
        <end position="89"/>
    </location>
</feature>
<keyword evidence="3" id="KW-0813">Transport</keyword>
<feature type="transmembrane region" description="Helical" evidence="7">
    <location>
        <begin position="195"/>
        <end position="215"/>
    </location>
</feature>
<organism evidence="8">
    <name type="scientific">Darwinula stevensoni</name>
    <dbReference type="NCBI Taxonomy" id="69355"/>
    <lineage>
        <taxon>Eukaryota</taxon>
        <taxon>Metazoa</taxon>
        <taxon>Ecdysozoa</taxon>
        <taxon>Arthropoda</taxon>
        <taxon>Crustacea</taxon>
        <taxon>Oligostraca</taxon>
        <taxon>Ostracoda</taxon>
        <taxon>Podocopa</taxon>
        <taxon>Podocopida</taxon>
        <taxon>Darwinulocopina</taxon>
        <taxon>Darwinuloidea</taxon>
        <taxon>Darwinulidae</taxon>
        <taxon>Darwinula</taxon>
    </lineage>
</organism>
<comment type="subcellular location">
    <subcellularLocation>
        <location evidence="1">Membrane</location>
        <topology evidence="1">Multi-pass membrane protein</topology>
    </subcellularLocation>
</comment>